<evidence type="ECO:0000313" key="11">
    <source>
        <dbReference type="Proteomes" id="UP000095679"/>
    </source>
</evidence>
<dbReference type="InterPro" id="IPR043129">
    <property type="entry name" value="ATPase_NBD"/>
</dbReference>
<accession>A0A174F3H4</accession>
<keyword evidence="5" id="KW-0067">ATP-binding</keyword>
<evidence type="ECO:0000256" key="7">
    <source>
        <dbReference type="RuleBase" id="RU003733"/>
    </source>
</evidence>
<dbReference type="PANTHER" id="PTHR10196:SF69">
    <property type="entry name" value="GLYCEROL KINASE"/>
    <property type="match status" value="1"/>
</dbReference>
<dbReference type="EMBL" id="CYZL01000014">
    <property type="protein sequence ID" value="CUO44783.1"/>
    <property type="molecule type" value="Genomic_DNA"/>
</dbReference>
<dbReference type="GO" id="GO:0006071">
    <property type="term" value="P:glycerol metabolic process"/>
    <property type="evidence" value="ECO:0007669"/>
    <property type="project" value="TreeGrafter"/>
</dbReference>
<organism evidence="10 11">
    <name type="scientific">Anaerobutyricum hallii</name>
    <dbReference type="NCBI Taxonomy" id="39488"/>
    <lineage>
        <taxon>Bacteria</taxon>
        <taxon>Bacillati</taxon>
        <taxon>Bacillota</taxon>
        <taxon>Clostridia</taxon>
        <taxon>Lachnospirales</taxon>
        <taxon>Lachnospiraceae</taxon>
        <taxon>Anaerobutyricum</taxon>
    </lineage>
</organism>
<evidence type="ECO:0000256" key="6">
    <source>
        <dbReference type="ARBA" id="ARBA00043149"/>
    </source>
</evidence>
<gene>
    <name evidence="10" type="primary">glpK_2</name>
    <name evidence="10" type="ORF">ERS852450_01823</name>
</gene>
<dbReference type="GO" id="GO:0005829">
    <property type="term" value="C:cytosol"/>
    <property type="evidence" value="ECO:0007669"/>
    <property type="project" value="TreeGrafter"/>
</dbReference>
<proteinExistence type="inferred from homology"/>
<keyword evidence="2 7" id="KW-0808">Transferase</keyword>
<evidence type="ECO:0000256" key="4">
    <source>
        <dbReference type="ARBA" id="ARBA00022777"/>
    </source>
</evidence>
<evidence type="ECO:0000256" key="3">
    <source>
        <dbReference type="ARBA" id="ARBA00022741"/>
    </source>
</evidence>
<dbReference type="GO" id="GO:0005524">
    <property type="term" value="F:ATP binding"/>
    <property type="evidence" value="ECO:0007669"/>
    <property type="project" value="UniProtKB-KW"/>
</dbReference>
<evidence type="ECO:0000256" key="5">
    <source>
        <dbReference type="ARBA" id="ARBA00022840"/>
    </source>
</evidence>
<dbReference type="GO" id="GO:0004370">
    <property type="term" value="F:glycerol kinase activity"/>
    <property type="evidence" value="ECO:0007669"/>
    <property type="project" value="TreeGrafter"/>
</dbReference>
<dbReference type="PIRSF" id="PIRSF000538">
    <property type="entry name" value="GlpK"/>
    <property type="match status" value="1"/>
</dbReference>
<dbReference type="InterPro" id="IPR018484">
    <property type="entry name" value="FGGY_N"/>
</dbReference>
<dbReference type="Pfam" id="PF02782">
    <property type="entry name" value="FGGY_C"/>
    <property type="match status" value="1"/>
</dbReference>
<comment type="similarity">
    <text evidence="1 7">Belongs to the FGGY kinase family.</text>
</comment>
<keyword evidence="3" id="KW-0547">Nucleotide-binding</keyword>
<dbReference type="PROSITE" id="PS00445">
    <property type="entry name" value="FGGY_KINASES_2"/>
    <property type="match status" value="1"/>
</dbReference>
<reference evidence="10 11" key="1">
    <citation type="submission" date="2015-09" db="EMBL/GenBank/DDBJ databases">
        <authorList>
            <consortium name="Pathogen Informatics"/>
        </authorList>
    </citation>
    <scope>NUCLEOTIDE SEQUENCE [LARGE SCALE GENOMIC DNA]</scope>
    <source>
        <strain evidence="10 11">2789STDY5834835</strain>
    </source>
</reference>
<dbReference type="Proteomes" id="UP000095679">
    <property type="component" value="Unassembled WGS sequence"/>
</dbReference>
<sequence length="495" mass="53978">MSKYIMVIDEGTTGTRGILFDKEFKIVSQDYQELIQYTPDNIRVEHDASEIYNKSVEVCKGAMQKIGATAEDISCIGIATQRNTCVIWDKNTGEPLYHAIVWQDTRTGDVAEKLKENGGEEKILRETGKVIAPHNNGLILKWCMENVPEVKEAIEKETALYGTMDTWLIWKLTEGKTHAVACSNASSSGCVNVQKGVWNEEFIQNLGVPLKLFPTIASEASEYGVTKVFGKEIPITGAIADQQSALFAQGCLEAGTMKCTNGTGSFMDITIGNTCKIASGGVDNLIAWKLNDTLTYMVEGFVSVTGSAVQWLRDGLKIIRSSGEIEALAASVPDTNGVYFVPALVGLTSPHNDPSARGTIIGITRGTTDAHIARATLECIAFGIKDILDVVEKECEVKIDRINVDGGAAQNNLLLQMLADYCNADVARPDTLEATALGAALMAALSINQISLEDVKHILTPDAVFHPQMDATLREERYSIWKEAVDRSLKWIKYA</sequence>
<evidence type="ECO:0000259" key="8">
    <source>
        <dbReference type="Pfam" id="PF00370"/>
    </source>
</evidence>
<keyword evidence="4 7" id="KW-0418">Kinase</keyword>
<dbReference type="PANTHER" id="PTHR10196">
    <property type="entry name" value="SUGAR KINASE"/>
    <property type="match status" value="1"/>
</dbReference>
<dbReference type="SUPFAM" id="SSF53067">
    <property type="entry name" value="Actin-like ATPase domain"/>
    <property type="match status" value="2"/>
</dbReference>
<dbReference type="NCBIfam" id="NF000756">
    <property type="entry name" value="PRK00047.1"/>
    <property type="match status" value="1"/>
</dbReference>
<dbReference type="AlphaFoldDB" id="A0A174F3H4"/>
<evidence type="ECO:0000256" key="1">
    <source>
        <dbReference type="ARBA" id="ARBA00009156"/>
    </source>
</evidence>
<dbReference type="InterPro" id="IPR000577">
    <property type="entry name" value="Carb_kinase_FGGY"/>
</dbReference>
<dbReference type="Gene3D" id="3.30.420.40">
    <property type="match status" value="2"/>
</dbReference>
<feature type="domain" description="Carbohydrate kinase FGGY N-terminal" evidence="8">
    <location>
        <begin position="4"/>
        <end position="247"/>
    </location>
</feature>
<evidence type="ECO:0000259" key="9">
    <source>
        <dbReference type="Pfam" id="PF02782"/>
    </source>
</evidence>
<dbReference type="RefSeq" id="WP_055298839.1">
    <property type="nucleotide sequence ID" value="NZ_BLYK01000005.1"/>
</dbReference>
<dbReference type="CDD" id="cd07769">
    <property type="entry name" value="ASKHA_NBD_FGGY_GK"/>
    <property type="match status" value="1"/>
</dbReference>
<evidence type="ECO:0000313" key="10">
    <source>
        <dbReference type="EMBL" id="CUO44783.1"/>
    </source>
</evidence>
<dbReference type="InterPro" id="IPR018483">
    <property type="entry name" value="Carb_kinase_FGGY_CS"/>
</dbReference>
<evidence type="ECO:0000256" key="2">
    <source>
        <dbReference type="ARBA" id="ARBA00022679"/>
    </source>
</evidence>
<feature type="domain" description="Carbohydrate kinase FGGY C-terminal" evidence="9">
    <location>
        <begin position="258"/>
        <end position="446"/>
    </location>
</feature>
<dbReference type="InterPro" id="IPR018485">
    <property type="entry name" value="FGGY_C"/>
</dbReference>
<dbReference type="Pfam" id="PF00370">
    <property type="entry name" value="FGGY_N"/>
    <property type="match status" value="1"/>
</dbReference>
<name>A0A174F3H4_9FIRM</name>
<protein>
    <recommendedName>
        <fullName evidence="6">ATP:glycerol 3-phosphotransferase</fullName>
    </recommendedName>
</protein>